<keyword evidence="3" id="KW-1185">Reference proteome</keyword>
<dbReference type="SUPFAM" id="SSF46785">
    <property type="entry name" value="Winged helix' DNA-binding domain"/>
    <property type="match status" value="1"/>
</dbReference>
<dbReference type="PROSITE" id="PS51197">
    <property type="entry name" value="HTH_RRF2_2"/>
    <property type="match status" value="1"/>
</dbReference>
<gene>
    <name evidence="2" type="primary">nsrR</name>
    <name evidence="2" type="ordered locus">MICA_1639</name>
</gene>
<evidence type="ECO:0000256" key="1">
    <source>
        <dbReference type="ARBA" id="ARBA00023125"/>
    </source>
</evidence>
<dbReference type="PANTHER" id="PTHR33221:SF4">
    <property type="entry name" value="HTH-TYPE TRANSCRIPTIONAL REPRESSOR NSRR"/>
    <property type="match status" value="1"/>
</dbReference>
<dbReference type="Proteomes" id="UP000009286">
    <property type="component" value="Chromosome"/>
</dbReference>
<dbReference type="HOGENOM" id="CLU_107144_2_1_5"/>
<dbReference type="AlphaFoldDB" id="G2KQM5"/>
<dbReference type="KEGG" id="mai:MICA_1639"/>
<dbReference type="Pfam" id="PF02082">
    <property type="entry name" value="Rrf2"/>
    <property type="match status" value="1"/>
</dbReference>
<dbReference type="InterPro" id="IPR036390">
    <property type="entry name" value="WH_DNA-bd_sf"/>
</dbReference>
<reference evidence="2 3" key="1">
    <citation type="journal article" date="2011" name="BMC Genomics">
        <title>Genomic insights into an obligate epibiotic bacterial predator: Micavibrio aeruginosavorus ARL-13.</title>
        <authorList>
            <person name="Wang Z."/>
            <person name="Kadouri D."/>
            <person name="Wu M."/>
        </authorList>
    </citation>
    <scope>NUCLEOTIDE SEQUENCE [LARGE SCALE GENOMIC DNA]</scope>
    <source>
        <strain evidence="2 3">ARL-13</strain>
    </source>
</reference>
<accession>G2KQM5</accession>
<dbReference type="Gene3D" id="1.10.10.10">
    <property type="entry name" value="Winged helix-like DNA-binding domain superfamily/Winged helix DNA-binding domain"/>
    <property type="match status" value="1"/>
</dbReference>
<dbReference type="OrthoDB" id="9795923at2"/>
<evidence type="ECO:0000313" key="3">
    <source>
        <dbReference type="Proteomes" id="UP000009286"/>
    </source>
</evidence>
<dbReference type="NCBIfam" id="TIGR00738">
    <property type="entry name" value="rrf2_super"/>
    <property type="match status" value="1"/>
</dbReference>
<dbReference type="InterPro" id="IPR000944">
    <property type="entry name" value="Tscrpt_reg_Rrf2"/>
</dbReference>
<dbReference type="InterPro" id="IPR030489">
    <property type="entry name" value="TR_Rrf2-type_CS"/>
</dbReference>
<organism evidence="2 3">
    <name type="scientific">Micavibrio aeruginosavorus (strain ARL-13)</name>
    <dbReference type="NCBI Taxonomy" id="856793"/>
    <lineage>
        <taxon>Bacteria</taxon>
        <taxon>Pseudomonadati</taxon>
        <taxon>Bdellovibrionota</taxon>
        <taxon>Bdellovibrionia</taxon>
        <taxon>Bdellovibrionales</taxon>
        <taxon>Pseudobdellovibrionaceae</taxon>
        <taxon>Micavibrio</taxon>
    </lineage>
</organism>
<dbReference type="GO" id="GO:0003677">
    <property type="term" value="F:DNA binding"/>
    <property type="evidence" value="ECO:0007669"/>
    <property type="project" value="UniProtKB-KW"/>
</dbReference>
<protein>
    <submittedName>
        <fullName evidence="2">NsrR</fullName>
    </submittedName>
</protein>
<dbReference type="RefSeq" id="WP_014103176.1">
    <property type="nucleotide sequence ID" value="NC_016026.1"/>
</dbReference>
<evidence type="ECO:0000313" key="2">
    <source>
        <dbReference type="EMBL" id="AEP09953.1"/>
    </source>
</evidence>
<dbReference type="PANTHER" id="PTHR33221">
    <property type="entry name" value="WINGED HELIX-TURN-HELIX TRANSCRIPTIONAL REGULATOR, RRF2 FAMILY"/>
    <property type="match status" value="1"/>
</dbReference>
<dbReference type="PROSITE" id="PS01332">
    <property type="entry name" value="HTH_RRF2_1"/>
    <property type="match status" value="1"/>
</dbReference>
<dbReference type="InterPro" id="IPR036388">
    <property type="entry name" value="WH-like_DNA-bd_sf"/>
</dbReference>
<dbReference type="eggNOG" id="COG1959">
    <property type="taxonomic scope" value="Bacteria"/>
</dbReference>
<dbReference type="EMBL" id="CP002382">
    <property type="protein sequence ID" value="AEP09953.1"/>
    <property type="molecule type" value="Genomic_DNA"/>
</dbReference>
<name>G2KQM5_MICAA</name>
<dbReference type="GO" id="GO:0003700">
    <property type="term" value="F:DNA-binding transcription factor activity"/>
    <property type="evidence" value="ECO:0007669"/>
    <property type="project" value="TreeGrafter"/>
</dbReference>
<dbReference type="GO" id="GO:0005829">
    <property type="term" value="C:cytosol"/>
    <property type="evidence" value="ECO:0007669"/>
    <property type="project" value="TreeGrafter"/>
</dbReference>
<proteinExistence type="predicted"/>
<sequence>MQLTVFTDYGLRTLMFLAARTGEMCSVKDIANHYGISRNHLVKVVHHLSQAGYIVSAKGRGGGIRLAEGTAELRLGDIVLALEPNMNLVECFDRKTNTCKIIGACQLKHYLHDANRAFVAALNEHTLADTVKNKALFG</sequence>
<dbReference type="STRING" id="856793.MICA_1639"/>
<keyword evidence="1" id="KW-0238">DNA-binding</keyword>